<evidence type="ECO:0000259" key="3">
    <source>
        <dbReference type="Pfam" id="PF03732"/>
    </source>
</evidence>
<feature type="transmembrane region" description="Helical" evidence="2">
    <location>
        <begin position="628"/>
        <end position="645"/>
    </location>
</feature>
<protein>
    <recommendedName>
        <fullName evidence="3">Retrotransposon gag domain-containing protein</fullName>
    </recommendedName>
</protein>
<dbReference type="PANTHER" id="PTHR48125">
    <property type="entry name" value="LP07818P1"/>
    <property type="match status" value="1"/>
</dbReference>
<keyword evidence="5" id="KW-1185">Reference proteome</keyword>
<sequence length="675" mass="75183">MPQALVLSFSFVEIWLCKLVKYIYMKWCVPLCLHGLWFGIPCEASARSREADSDQVRYRFNGLGQGIPPQLKFEMADRRDWGGGGDDPEESTLRMIERIWESLTDIRARMDQQAPVPPVAVPPGVGDAVPIAPVPPGVDVPFVAPVPPPPPVLIAEEPVMQVEKFLRLQPPTYSGGPNPDTAEHWVHEIERVFATMRCPAADKVVLAAYQLRGFALEWWRLKMQTTFSGRTEEAITWSEFLDVFNDTFFPIQVQQVKREQFRTLQQNVLESISRTQGEPERFSESVAPDVVAPGHIEKTVVEDAPAQGSRIRKIKLWHQATILFRWKMLLSKGSKQQKSKMLHLWKMILLKGRFWVRKKDAHDDLEEPVARASKKGKEVASEIPLLAEAPFQRPQRQRFVINLKPVIERLDAQGEILCSVQSDVNSIFMSQASAAKEMGMNKEMGSMKTLLSDILKEVRASAPPAPTPPARQPSEDANEEIARPSGPVSVEESGPLGPSIPNKALKSVPSGHLSEDPAGPLGPVIVDQVTAEESGPRGPAEDLSGPTGPVVPKADHVRAEEEVVAPEPPTPSPIQTPAPPSPPSSSSAPPAPPTFKQPLPRNTLFTYSISFTVLFISCLHHSHSCCSSLLISWILFILWSLFFWTNRYTSFYLTFFSLSYYSSFLHYNYSGECSD</sequence>
<dbReference type="OrthoDB" id="694489at2759"/>
<proteinExistence type="predicted"/>
<evidence type="ECO:0000256" key="2">
    <source>
        <dbReference type="SAM" id="Phobius"/>
    </source>
</evidence>
<evidence type="ECO:0000256" key="1">
    <source>
        <dbReference type="SAM" id="MobiDB-lite"/>
    </source>
</evidence>
<dbReference type="InterPro" id="IPR005162">
    <property type="entry name" value="Retrotrans_gag_dom"/>
</dbReference>
<accession>A0A843VD10</accession>
<feature type="region of interest" description="Disordered" evidence="1">
    <location>
        <begin position="460"/>
        <end position="593"/>
    </location>
</feature>
<keyword evidence="2" id="KW-0472">Membrane</keyword>
<comment type="caution">
    <text evidence="4">The sequence shown here is derived from an EMBL/GenBank/DDBJ whole genome shotgun (WGS) entry which is preliminary data.</text>
</comment>
<evidence type="ECO:0000313" key="5">
    <source>
        <dbReference type="Proteomes" id="UP000652761"/>
    </source>
</evidence>
<dbReference type="PANTHER" id="PTHR48125:SF12">
    <property type="entry name" value="AT HOOK TRANSCRIPTION FACTOR FAMILY-RELATED"/>
    <property type="match status" value="1"/>
</dbReference>
<name>A0A843VD10_COLES</name>
<dbReference type="Proteomes" id="UP000652761">
    <property type="component" value="Unassembled WGS sequence"/>
</dbReference>
<dbReference type="Pfam" id="PF03732">
    <property type="entry name" value="Retrotrans_gag"/>
    <property type="match status" value="1"/>
</dbReference>
<dbReference type="EMBL" id="NMUH01001646">
    <property type="protein sequence ID" value="MQL94208.1"/>
    <property type="molecule type" value="Genomic_DNA"/>
</dbReference>
<reference evidence="4" key="1">
    <citation type="submission" date="2017-07" db="EMBL/GenBank/DDBJ databases">
        <title>Taro Niue Genome Assembly and Annotation.</title>
        <authorList>
            <person name="Atibalentja N."/>
            <person name="Keating K."/>
            <person name="Fields C.J."/>
        </authorList>
    </citation>
    <scope>NUCLEOTIDE SEQUENCE</scope>
    <source>
        <strain evidence="4">Niue_2</strain>
        <tissue evidence="4">Leaf</tissue>
    </source>
</reference>
<dbReference type="AlphaFoldDB" id="A0A843VD10"/>
<keyword evidence="2" id="KW-1133">Transmembrane helix</keyword>
<feature type="domain" description="Retrotransposon gag" evidence="3">
    <location>
        <begin position="206"/>
        <end position="271"/>
    </location>
</feature>
<evidence type="ECO:0000313" key="4">
    <source>
        <dbReference type="EMBL" id="MQL94208.1"/>
    </source>
</evidence>
<feature type="compositionally biased region" description="Pro residues" evidence="1">
    <location>
        <begin position="566"/>
        <end position="593"/>
    </location>
</feature>
<gene>
    <name evidence="4" type="ORF">Taro_026860</name>
</gene>
<feature type="transmembrane region" description="Helical" evidence="2">
    <location>
        <begin position="604"/>
        <end position="621"/>
    </location>
</feature>
<keyword evidence="2" id="KW-0812">Transmembrane</keyword>
<organism evidence="4 5">
    <name type="scientific">Colocasia esculenta</name>
    <name type="common">Wild taro</name>
    <name type="synonym">Arum esculentum</name>
    <dbReference type="NCBI Taxonomy" id="4460"/>
    <lineage>
        <taxon>Eukaryota</taxon>
        <taxon>Viridiplantae</taxon>
        <taxon>Streptophyta</taxon>
        <taxon>Embryophyta</taxon>
        <taxon>Tracheophyta</taxon>
        <taxon>Spermatophyta</taxon>
        <taxon>Magnoliopsida</taxon>
        <taxon>Liliopsida</taxon>
        <taxon>Araceae</taxon>
        <taxon>Aroideae</taxon>
        <taxon>Colocasieae</taxon>
        <taxon>Colocasia</taxon>
    </lineage>
</organism>